<dbReference type="EMBL" id="CDMY01000964">
    <property type="protein sequence ID" value="CEM38020.1"/>
    <property type="molecule type" value="Genomic_DNA"/>
</dbReference>
<evidence type="ECO:0000256" key="2">
    <source>
        <dbReference type="ARBA" id="ARBA00006496"/>
    </source>
</evidence>
<comment type="similarity">
    <text evidence="2">Belongs to the TIP family.</text>
</comment>
<dbReference type="InParanoid" id="A0A0G4H2W9"/>
<evidence type="ECO:0000256" key="4">
    <source>
        <dbReference type="ARBA" id="ARBA00022989"/>
    </source>
</evidence>
<keyword evidence="3 7" id="KW-0812">Transmembrane</keyword>
<reference evidence="10 11" key="1">
    <citation type="submission" date="2014-11" db="EMBL/GenBank/DDBJ databases">
        <authorList>
            <person name="Zhu J."/>
            <person name="Qi W."/>
            <person name="Song R."/>
        </authorList>
    </citation>
    <scope>NUCLEOTIDE SEQUENCE [LARGE SCALE GENOMIC DNA]</scope>
</reference>
<dbReference type="PANTHER" id="PTHR13412:SF0">
    <property type="entry name" value="T-CELL IMMUNOMODULATORY PROTEIN"/>
    <property type="match status" value="1"/>
</dbReference>
<feature type="transmembrane region" description="Helical" evidence="7">
    <location>
        <begin position="666"/>
        <end position="687"/>
    </location>
</feature>
<evidence type="ECO:0000259" key="9">
    <source>
        <dbReference type="Pfam" id="PF23122"/>
    </source>
</evidence>
<dbReference type="GO" id="GO:0005886">
    <property type="term" value="C:plasma membrane"/>
    <property type="evidence" value="ECO:0007669"/>
    <property type="project" value="TreeGrafter"/>
</dbReference>
<evidence type="ECO:0000256" key="1">
    <source>
        <dbReference type="ARBA" id="ARBA00004479"/>
    </source>
</evidence>
<gene>
    <name evidence="10" type="ORF">Vbra_19488</name>
</gene>
<evidence type="ECO:0000256" key="7">
    <source>
        <dbReference type="SAM" id="Phobius"/>
    </source>
</evidence>
<evidence type="ECO:0000313" key="11">
    <source>
        <dbReference type="Proteomes" id="UP000041254"/>
    </source>
</evidence>
<dbReference type="InterPro" id="IPR024881">
    <property type="entry name" value="Tip"/>
</dbReference>
<feature type="signal peptide" evidence="8">
    <location>
        <begin position="1"/>
        <end position="42"/>
    </location>
</feature>
<name>A0A0G4H2W9_VITBC</name>
<dbReference type="FunCoup" id="A0A0G4H2W9">
    <property type="interactions" value="41"/>
</dbReference>
<dbReference type="InterPro" id="IPR028994">
    <property type="entry name" value="Integrin_alpha_N"/>
</dbReference>
<evidence type="ECO:0000256" key="6">
    <source>
        <dbReference type="ARBA" id="ARBA00023180"/>
    </source>
</evidence>
<dbReference type="OMA" id="PGDWIPW"/>
<evidence type="ECO:0000256" key="8">
    <source>
        <dbReference type="SAM" id="SignalP"/>
    </source>
</evidence>
<keyword evidence="5 7" id="KW-0472">Membrane</keyword>
<organism evidence="10 11">
    <name type="scientific">Vitrella brassicaformis (strain CCMP3155)</name>
    <dbReference type="NCBI Taxonomy" id="1169540"/>
    <lineage>
        <taxon>Eukaryota</taxon>
        <taxon>Sar</taxon>
        <taxon>Alveolata</taxon>
        <taxon>Colpodellida</taxon>
        <taxon>Vitrellaceae</taxon>
        <taxon>Vitrella</taxon>
    </lineage>
</organism>
<keyword evidence="4 7" id="KW-1133">Transmembrane helix</keyword>
<dbReference type="Pfam" id="PF23122">
    <property type="entry name" value="C2_ITFG1"/>
    <property type="match status" value="1"/>
</dbReference>
<keyword evidence="11" id="KW-1185">Reference proteome</keyword>
<accession>A0A0G4H2W9</accession>
<sequence length="710" mass="79779">MTASRPLSQIRHQSPPRRSRRSRLFIASCLLLLIHCLRHGQCELVSWDRRDVGSNKLGELKAFGDWDSDKFLDLIVFDKTSKPLEPRLTVSMWDDGRQKFRAGPGVDTDKDLQTVIATDWNMDGRLDLFGIFGQVEFNDDSTAYRVKAWCQTRDAEADPKLVWQSANESSVQPFIVDINSDGKPDLLGQTVKKERGESPQRFVWINRSKRNVCEDDEPHKGDLFEYRLWEDLYYEYIHDDRMDKGGGVGVIASPHSSAFVDIDGDCEADIVFDVQSPNHGGQRELEIWLHEKTDKKNQDAIYRRHRQKEPTLLPEGAGQLMFADFNADGTIDIAFPSCTRDKFSCDDCCVPSNNVIYMTANRQQQMCPSMWIKKSRDCRPQGALCQKDLGFAVSSFAADSRDFTVSALVSDTDDPKLTFTGDFRTPVTLRVGDFDLDGYPDLIGTVQAADQPAKIRFFKNYPTSDDGASPLRKFKKAYELSLGGDEVTADGAAFFDVGEDGILDVIGFGKKVKNGKMVQSVLQVFEQKADADVFFLKSTGLNPVCAVNCPPPGPSIAKPKPYGVSYHGPSFKITVTDLNGVKTPKQAAQLPQSAHTPLGLPFVFFGLGRTNNYIEEFFMGLPLNERTRSRMWTSLIPNTQVIVRPYPQAVSSDWSIELSVSPSKKFLFILLATVTCLLIVGAIIFFLDRREKAEDLKEQQEKFRVHFITA</sequence>
<dbReference type="PhylomeDB" id="A0A0G4H2W9"/>
<feature type="chain" id="PRO_5005191044" description="T-cell immunomodulatory protein TIP C2 domain-containing protein" evidence="8">
    <location>
        <begin position="43"/>
        <end position="710"/>
    </location>
</feature>
<dbReference type="SUPFAM" id="SSF69318">
    <property type="entry name" value="Integrin alpha N-terminal domain"/>
    <property type="match status" value="1"/>
</dbReference>
<dbReference type="Proteomes" id="UP000041254">
    <property type="component" value="Unassembled WGS sequence"/>
</dbReference>
<dbReference type="PANTHER" id="PTHR13412">
    <property type="entry name" value="T-CELL IMMUNOMODULATORY PROTEIN HOMOLOG"/>
    <property type="match status" value="1"/>
</dbReference>
<comment type="subcellular location">
    <subcellularLocation>
        <location evidence="1">Membrane</location>
        <topology evidence="1">Single-pass type I membrane protein</topology>
    </subcellularLocation>
</comment>
<keyword evidence="6" id="KW-0325">Glycoprotein</keyword>
<feature type="domain" description="T-cell immunomodulatory protein TIP C2" evidence="9">
    <location>
        <begin position="561"/>
        <end position="658"/>
    </location>
</feature>
<dbReference type="InterPro" id="IPR057089">
    <property type="entry name" value="C2_TIP"/>
</dbReference>
<evidence type="ECO:0000256" key="5">
    <source>
        <dbReference type="ARBA" id="ARBA00023136"/>
    </source>
</evidence>
<evidence type="ECO:0000313" key="10">
    <source>
        <dbReference type="EMBL" id="CEM38020.1"/>
    </source>
</evidence>
<proteinExistence type="inferred from homology"/>
<keyword evidence="8" id="KW-0732">Signal</keyword>
<protein>
    <recommendedName>
        <fullName evidence="9">T-cell immunomodulatory protein TIP C2 domain-containing protein</fullName>
    </recommendedName>
</protein>
<dbReference type="OrthoDB" id="10022113at2759"/>
<dbReference type="VEuPathDB" id="CryptoDB:Vbra_19488"/>
<evidence type="ECO:0000256" key="3">
    <source>
        <dbReference type="ARBA" id="ARBA00022692"/>
    </source>
</evidence>
<dbReference type="AlphaFoldDB" id="A0A0G4H2W9"/>